<comment type="caution">
    <text evidence="2">The sequence shown here is derived from an EMBL/GenBank/DDBJ whole genome shotgun (WGS) entry which is preliminary data.</text>
</comment>
<feature type="region of interest" description="Disordered" evidence="1">
    <location>
        <begin position="76"/>
        <end position="108"/>
    </location>
</feature>
<evidence type="ECO:0000313" key="2">
    <source>
        <dbReference type="EMBL" id="KAK0136768.1"/>
    </source>
</evidence>
<dbReference type="Proteomes" id="UP001174136">
    <property type="component" value="Unassembled WGS sequence"/>
</dbReference>
<reference evidence="2" key="1">
    <citation type="journal article" date="2023" name="Front. Mar. Sci.">
        <title>A new Merluccius polli reference genome to investigate the effects of global change in West African waters.</title>
        <authorList>
            <person name="Mateo J.L."/>
            <person name="Blanco-Fernandez C."/>
            <person name="Garcia-Vazquez E."/>
            <person name="Machado-Schiaffino G."/>
        </authorList>
    </citation>
    <scope>NUCLEOTIDE SEQUENCE</scope>
    <source>
        <strain evidence="2">C29</strain>
        <tissue evidence="2">Fin</tissue>
    </source>
</reference>
<keyword evidence="3" id="KW-1185">Reference proteome</keyword>
<organism evidence="2 3">
    <name type="scientific">Merluccius polli</name>
    <name type="common">Benguela hake</name>
    <name type="synonym">Merluccius cadenati</name>
    <dbReference type="NCBI Taxonomy" id="89951"/>
    <lineage>
        <taxon>Eukaryota</taxon>
        <taxon>Metazoa</taxon>
        <taxon>Chordata</taxon>
        <taxon>Craniata</taxon>
        <taxon>Vertebrata</taxon>
        <taxon>Euteleostomi</taxon>
        <taxon>Actinopterygii</taxon>
        <taxon>Neopterygii</taxon>
        <taxon>Teleostei</taxon>
        <taxon>Neoteleostei</taxon>
        <taxon>Acanthomorphata</taxon>
        <taxon>Zeiogadaria</taxon>
        <taxon>Gadariae</taxon>
        <taxon>Gadiformes</taxon>
        <taxon>Gadoidei</taxon>
        <taxon>Merlucciidae</taxon>
        <taxon>Merluccius</taxon>
    </lineage>
</organism>
<gene>
    <name evidence="2" type="ORF">N1851_027030</name>
</gene>
<protein>
    <submittedName>
        <fullName evidence="2">Uncharacterized protein</fullName>
    </submittedName>
</protein>
<proteinExistence type="predicted"/>
<accession>A0AA47MAM4</accession>
<dbReference type="AlphaFoldDB" id="A0AA47MAM4"/>
<dbReference type="EMBL" id="JAOPHQ010005127">
    <property type="protein sequence ID" value="KAK0136768.1"/>
    <property type="molecule type" value="Genomic_DNA"/>
</dbReference>
<name>A0AA47MAM4_MERPO</name>
<sequence length="298" mass="32773">MASSVVVTWSRDWAAISSKCRPHCSQPKNVPMYPRMALRTAAGLPSSAGPKSRMAWYGMLSSVAFTPDANHTQAHMNRTRDQVDSGFQVDSGKDSSTDSGTRVTSRSRHFHQEVEAPGYLARFQAFTPSSSGSTVETRLKVRLANIQLEAQEKAQKLEHELSLQKLEIEAETKVKLKQLALQSAAVQATSVRPHTDSLVHMITRPVALPPFREAEVDEYFPKSMHILLHLSDTSLAAALHWPKDIWTNLLQCKFTSKAQDVIAALSLENDLDQGLAIGGPRTTAGLPAILFAHPDLNI</sequence>
<evidence type="ECO:0000313" key="3">
    <source>
        <dbReference type="Proteomes" id="UP001174136"/>
    </source>
</evidence>
<evidence type="ECO:0000256" key="1">
    <source>
        <dbReference type="SAM" id="MobiDB-lite"/>
    </source>
</evidence>